<dbReference type="GO" id="GO:0046872">
    <property type="term" value="F:metal ion binding"/>
    <property type="evidence" value="ECO:0007669"/>
    <property type="project" value="UniProtKB-KW"/>
</dbReference>
<keyword evidence="5 10" id="KW-0732">Signal</keyword>
<dbReference type="Proteomes" id="UP000076079">
    <property type="component" value="Chromosome"/>
</dbReference>
<evidence type="ECO:0000256" key="7">
    <source>
        <dbReference type="ARBA" id="ARBA00023004"/>
    </source>
</evidence>
<evidence type="ECO:0000256" key="2">
    <source>
        <dbReference type="ARBA" id="ARBA00008156"/>
    </source>
</evidence>
<evidence type="ECO:0000256" key="4">
    <source>
        <dbReference type="ARBA" id="ARBA00022723"/>
    </source>
</evidence>
<dbReference type="SUPFAM" id="SSF50998">
    <property type="entry name" value="Quinoprotein alcohol dehydrogenase-like"/>
    <property type="match status" value="1"/>
</dbReference>
<dbReference type="EMBL" id="CP015136">
    <property type="protein sequence ID" value="AMY07182.1"/>
    <property type="molecule type" value="Genomic_DNA"/>
</dbReference>
<evidence type="ECO:0000256" key="6">
    <source>
        <dbReference type="ARBA" id="ARBA00023002"/>
    </source>
</evidence>
<feature type="compositionally biased region" description="Basic and acidic residues" evidence="9">
    <location>
        <begin position="46"/>
        <end position="55"/>
    </location>
</feature>
<feature type="region of interest" description="Disordered" evidence="9">
    <location>
        <begin position="44"/>
        <end position="63"/>
    </location>
</feature>
<dbReference type="InterPro" id="IPR009056">
    <property type="entry name" value="Cyt_c-like_dom"/>
</dbReference>
<reference evidence="13" key="2">
    <citation type="submission" date="2016-04" db="EMBL/GenBank/DDBJ databases">
        <title>First Complete Genome Sequence of a Subdivision 6 Acidobacterium.</title>
        <authorList>
            <person name="Huang S."/>
            <person name="Vieira S."/>
            <person name="Bunk B."/>
            <person name="Riedel T."/>
            <person name="Sproeer C."/>
            <person name="Overmann J."/>
        </authorList>
    </citation>
    <scope>NUCLEOTIDE SEQUENCE [LARGE SCALE GENOMIC DNA]</scope>
    <source>
        <strain evidence="13">DSM 100886 HEG_-6_39</strain>
    </source>
</reference>
<keyword evidence="3 8" id="KW-0349">Heme</keyword>
<dbReference type="KEGG" id="abac:LuPra_00349"/>
<dbReference type="Gene3D" id="2.140.10.10">
    <property type="entry name" value="Quinoprotein alcohol dehydrogenase-like superfamily"/>
    <property type="match status" value="1"/>
</dbReference>
<evidence type="ECO:0000256" key="1">
    <source>
        <dbReference type="ARBA" id="ARBA00001931"/>
    </source>
</evidence>
<dbReference type="PATRIC" id="fig|1813736.3.peg.364"/>
<dbReference type="GO" id="GO:0016491">
    <property type="term" value="F:oxidoreductase activity"/>
    <property type="evidence" value="ECO:0007669"/>
    <property type="project" value="UniProtKB-KW"/>
</dbReference>
<dbReference type="RefSeq" id="WP_162271279.1">
    <property type="nucleotide sequence ID" value="NZ_CP015136.1"/>
</dbReference>
<reference evidence="12 13" key="1">
    <citation type="journal article" date="2016" name="Genome Announc.">
        <title>First Complete Genome Sequence of a Subdivision 6 Acidobacterium Strain.</title>
        <authorList>
            <person name="Huang S."/>
            <person name="Vieira S."/>
            <person name="Bunk B."/>
            <person name="Riedel T."/>
            <person name="Sproer C."/>
            <person name="Overmann J."/>
        </authorList>
    </citation>
    <scope>NUCLEOTIDE SEQUENCE [LARGE SCALE GENOMIC DNA]</scope>
    <source>
        <strain evidence="13">DSM 100886 HEG_-6_39</strain>
    </source>
</reference>
<dbReference type="GO" id="GO:0020037">
    <property type="term" value="F:heme binding"/>
    <property type="evidence" value="ECO:0007669"/>
    <property type="project" value="InterPro"/>
</dbReference>
<comment type="cofactor">
    <cofactor evidence="1">
        <name>pyrroloquinoline quinone</name>
        <dbReference type="ChEBI" id="CHEBI:58442"/>
    </cofactor>
</comment>
<organism evidence="12 13">
    <name type="scientific">Luteitalea pratensis</name>
    <dbReference type="NCBI Taxonomy" id="1855912"/>
    <lineage>
        <taxon>Bacteria</taxon>
        <taxon>Pseudomonadati</taxon>
        <taxon>Acidobacteriota</taxon>
        <taxon>Vicinamibacteria</taxon>
        <taxon>Vicinamibacterales</taxon>
        <taxon>Vicinamibacteraceae</taxon>
        <taxon>Luteitalea</taxon>
    </lineage>
</organism>
<evidence type="ECO:0000313" key="12">
    <source>
        <dbReference type="EMBL" id="AMY07182.1"/>
    </source>
</evidence>
<dbReference type="PANTHER" id="PTHR32303">
    <property type="entry name" value="QUINOPROTEIN ALCOHOL DEHYDROGENASE (CYTOCHROME C)"/>
    <property type="match status" value="1"/>
</dbReference>
<feature type="signal peptide" evidence="10">
    <location>
        <begin position="1"/>
        <end position="25"/>
    </location>
</feature>
<dbReference type="InterPro" id="IPR011047">
    <property type="entry name" value="Quinoprotein_ADH-like_sf"/>
</dbReference>
<feature type="chain" id="PRO_5007511207" evidence="10">
    <location>
        <begin position="26"/>
        <end position="681"/>
    </location>
</feature>
<feature type="domain" description="Cytochrome c" evidence="11">
    <location>
        <begin position="27"/>
        <end position="105"/>
    </location>
</feature>
<keyword evidence="4 8" id="KW-0479">Metal-binding</keyword>
<protein>
    <submittedName>
        <fullName evidence="12">Quinohemoprotein alcohol dehydrogenase ADH IIB</fullName>
        <ecNumber evidence="12">1.1.9.1</ecNumber>
    </submittedName>
</protein>
<keyword evidence="13" id="KW-1185">Reference proteome</keyword>
<dbReference type="EC" id="1.1.9.1" evidence="12"/>
<sequence length="681" mass="72648" precursor="true">MRHLAFLPAAACALAVLTSARPAAAQPADSRVAQLFTDRCAPCHGGDGRGAERGPDIVTTPAAGRRSAADVARVIREGIPGGGMPPVALATGDIDVVAGHVRALVDQAKTPPSWPRVRAILGDGTLLEGLVLAEGASDVHVLRDDGALATVERTKARSVETIGRAPMPTLTPRAGPTPVSAGDWATYNGDIAGNRHTRLPQITPANVSGLRLAWTFAVPGARYLRATPLVIDGVMYVTAPNEVFALDAHTGRQIWHVRQPRTPGVIGDAGAGVNRGVAIDGDRLFMVTDDARLLALHRGNGQALWDTRMADFRQHYGATSAPLVVGNLVITGISGGDEGARGFVAAHEVATGREVWRFWSVPARGEPGSETWQGTAIDHPCAAPWLTGSYDADLDQLLWTTGNPCPDYNGNERRGDNLWSNSVVSLDPKTGDMRWYFQFTPHDLNDWDAVQTVIAVDAPFAGKPRRLLLQANRNGFFYVLDRETGKPLRATAFSRTLNWATGIDTSGRPQRIAGIEPSVRGTIVCPSVEGATNWMSPAYNPDTGLYYVQALERCSVFQKSSRGFEPGESFYGGSTRRVPGETGGKVLRAIDVATGRIAWELPQVGQGDSWAGVLSTASGLVFTGEDDGSFTALDARDGRRLWQFAANAAWRASPMTYTARGRQHVAIAGGGVVYAFALAQQ</sequence>
<proteinExistence type="inferred from homology"/>
<dbReference type="GO" id="GO:0009055">
    <property type="term" value="F:electron transfer activity"/>
    <property type="evidence" value="ECO:0007669"/>
    <property type="project" value="InterPro"/>
</dbReference>
<evidence type="ECO:0000256" key="8">
    <source>
        <dbReference type="PROSITE-ProRule" id="PRU00433"/>
    </source>
</evidence>
<evidence type="ECO:0000256" key="9">
    <source>
        <dbReference type="SAM" id="MobiDB-lite"/>
    </source>
</evidence>
<keyword evidence="7 8" id="KW-0408">Iron</keyword>
<dbReference type="InterPro" id="IPR036909">
    <property type="entry name" value="Cyt_c-like_dom_sf"/>
</dbReference>
<accession>A0A143PF49</accession>
<evidence type="ECO:0000256" key="10">
    <source>
        <dbReference type="SAM" id="SignalP"/>
    </source>
</evidence>
<dbReference type="AlphaFoldDB" id="A0A143PF49"/>
<dbReference type="Pfam" id="PF01011">
    <property type="entry name" value="PQQ"/>
    <property type="match status" value="2"/>
</dbReference>
<dbReference type="SUPFAM" id="SSF46626">
    <property type="entry name" value="Cytochrome c"/>
    <property type="match status" value="1"/>
</dbReference>
<keyword evidence="6 12" id="KW-0560">Oxidoreductase</keyword>
<evidence type="ECO:0000256" key="3">
    <source>
        <dbReference type="ARBA" id="ARBA00022617"/>
    </source>
</evidence>
<dbReference type="InterPro" id="IPR018391">
    <property type="entry name" value="PQQ_b-propeller_rpt"/>
</dbReference>
<dbReference type="Pfam" id="PF00034">
    <property type="entry name" value="Cytochrom_C"/>
    <property type="match status" value="1"/>
</dbReference>
<evidence type="ECO:0000256" key="5">
    <source>
        <dbReference type="ARBA" id="ARBA00022729"/>
    </source>
</evidence>
<dbReference type="InterPro" id="IPR002372">
    <property type="entry name" value="PQQ_rpt_dom"/>
</dbReference>
<evidence type="ECO:0000259" key="11">
    <source>
        <dbReference type="PROSITE" id="PS51007"/>
    </source>
</evidence>
<gene>
    <name evidence="12" type="primary">qbdA_2</name>
    <name evidence="12" type="ORF">LuPra_00349</name>
</gene>
<name>A0A143PF49_LUTPR</name>
<dbReference type="STRING" id="1855912.LuPra_00349"/>
<dbReference type="PROSITE" id="PS51007">
    <property type="entry name" value="CYTC"/>
    <property type="match status" value="1"/>
</dbReference>
<comment type="similarity">
    <text evidence="2">Belongs to the bacterial PQQ dehydrogenase family.</text>
</comment>
<evidence type="ECO:0000313" key="13">
    <source>
        <dbReference type="Proteomes" id="UP000076079"/>
    </source>
</evidence>
<dbReference type="Gene3D" id="1.10.760.10">
    <property type="entry name" value="Cytochrome c-like domain"/>
    <property type="match status" value="1"/>
</dbReference>
<dbReference type="SMART" id="SM00564">
    <property type="entry name" value="PQQ"/>
    <property type="match status" value="6"/>
</dbReference>